<gene>
    <name evidence="2" type="ORF">SAMN05216192_1873</name>
</gene>
<protein>
    <recommendedName>
        <fullName evidence="4">Toxin ETX/toxin MTX2</fullName>
    </recommendedName>
</protein>
<evidence type="ECO:0000256" key="1">
    <source>
        <dbReference type="SAM" id="SignalP"/>
    </source>
</evidence>
<evidence type="ECO:0000313" key="3">
    <source>
        <dbReference type="Proteomes" id="UP000199050"/>
    </source>
</evidence>
<evidence type="ECO:0000313" key="2">
    <source>
        <dbReference type="EMBL" id="SDL17398.1"/>
    </source>
</evidence>
<evidence type="ECO:0008006" key="4">
    <source>
        <dbReference type="Google" id="ProtNLM"/>
    </source>
</evidence>
<sequence length="256" mass="28059">MKKRILIPIAMSLLLCLPIYAGAEEVHNTAALQKNEVEVVKAYRATDNGLQELTVEEYNKLEIEANKIKALEQAKVGLVPSDPLFKTNSLVTPMDAYTTTVYTYNQSGYIYNYARSDMNRRISAAVKNDSTNPVNRAIAYTASQAYAANISLNVSAKIKAVTVGITAGATWTNTYTSSDTVTQTISPGYYAWMDYYPIFNNSYGMLNEKVYANAQGTSVLVSDTNTYADIYVARVMSGGLPDGVYTVKQSTSAPSY</sequence>
<feature type="signal peptide" evidence="1">
    <location>
        <begin position="1"/>
        <end position="23"/>
    </location>
</feature>
<dbReference type="EMBL" id="FNDX01000087">
    <property type="protein sequence ID" value="SDL17398.1"/>
    <property type="molecule type" value="Genomic_DNA"/>
</dbReference>
<proteinExistence type="predicted"/>
<dbReference type="Proteomes" id="UP000199050">
    <property type="component" value="Unassembled WGS sequence"/>
</dbReference>
<reference evidence="3" key="1">
    <citation type="submission" date="2016-10" db="EMBL/GenBank/DDBJ databases">
        <authorList>
            <person name="Varghese N."/>
            <person name="Submissions S."/>
        </authorList>
    </citation>
    <scope>NUCLEOTIDE SEQUENCE [LARGE SCALE GENOMIC DNA]</scope>
    <source>
        <strain evidence="3">CGMCC 1.11012</strain>
    </source>
</reference>
<accession>A0A1G9HWQ1</accession>
<name>A0A1G9HWQ1_9BACL</name>
<dbReference type="AlphaFoldDB" id="A0A1G9HWQ1"/>
<organism evidence="2 3">
    <name type="scientific">Paenibacillus typhae</name>
    <dbReference type="NCBI Taxonomy" id="1174501"/>
    <lineage>
        <taxon>Bacteria</taxon>
        <taxon>Bacillati</taxon>
        <taxon>Bacillota</taxon>
        <taxon>Bacilli</taxon>
        <taxon>Bacillales</taxon>
        <taxon>Paenibacillaceae</taxon>
        <taxon>Paenibacillus</taxon>
    </lineage>
</organism>
<keyword evidence="3" id="KW-1185">Reference proteome</keyword>
<dbReference type="OrthoDB" id="2601703at2"/>
<keyword evidence="1" id="KW-0732">Signal</keyword>
<dbReference type="RefSeq" id="WP_090720357.1">
    <property type="nucleotide sequence ID" value="NZ_FNDX01000087.1"/>
</dbReference>
<dbReference type="STRING" id="1174501.SAMN05216192_1873"/>
<feature type="chain" id="PRO_5011484187" description="Toxin ETX/toxin MTX2" evidence="1">
    <location>
        <begin position="24"/>
        <end position="256"/>
    </location>
</feature>